<accession>A0A1Y1WR11</accession>
<keyword evidence="1" id="KW-0472">Membrane</keyword>
<keyword evidence="1" id="KW-0812">Transmembrane</keyword>
<protein>
    <submittedName>
        <fullName evidence="2">Uncharacterized protein</fullName>
    </submittedName>
</protein>
<name>A0A1Y1WR11_9FUNG</name>
<feature type="transmembrane region" description="Helical" evidence="1">
    <location>
        <begin position="41"/>
        <end position="58"/>
    </location>
</feature>
<evidence type="ECO:0000313" key="3">
    <source>
        <dbReference type="Proteomes" id="UP000193944"/>
    </source>
</evidence>
<gene>
    <name evidence="2" type="ORF">BCR32DRAFT_285084</name>
</gene>
<feature type="non-terminal residue" evidence="2">
    <location>
        <position position="156"/>
    </location>
</feature>
<comment type="caution">
    <text evidence="2">The sequence shown here is derived from an EMBL/GenBank/DDBJ whole genome shotgun (WGS) entry which is preliminary data.</text>
</comment>
<organism evidence="2 3">
    <name type="scientific">Anaeromyces robustus</name>
    <dbReference type="NCBI Taxonomy" id="1754192"/>
    <lineage>
        <taxon>Eukaryota</taxon>
        <taxon>Fungi</taxon>
        <taxon>Fungi incertae sedis</taxon>
        <taxon>Chytridiomycota</taxon>
        <taxon>Chytridiomycota incertae sedis</taxon>
        <taxon>Neocallimastigomycetes</taxon>
        <taxon>Neocallimastigales</taxon>
        <taxon>Neocallimastigaceae</taxon>
        <taxon>Anaeromyces</taxon>
    </lineage>
</organism>
<proteinExistence type="predicted"/>
<sequence>MSVSNDNYYYDGSEITNYSDILNSTIKTPINNSTDINNSQIVANRLGMIIITLSWYIYGKYAFLSLKGLIKHRNFNFTFAFLAAIFAFANNTNDLAAFIYHPQKCRLFYDVFRASATLNWAPISWLQCYRLAIISKIYLSKRSFFLITFITVTLST</sequence>
<keyword evidence="1" id="KW-1133">Transmembrane helix</keyword>
<evidence type="ECO:0000256" key="1">
    <source>
        <dbReference type="SAM" id="Phobius"/>
    </source>
</evidence>
<evidence type="ECO:0000313" key="2">
    <source>
        <dbReference type="EMBL" id="ORX75564.1"/>
    </source>
</evidence>
<dbReference type="EMBL" id="MCFG01000350">
    <property type="protein sequence ID" value="ORX75564.1"/>
    <property type="molecule type" value="Genomic_DNA"/>
</dbReference>
<reference evidence="2 3" key="1">
    <citation type="submission" date="2016-08" db="EMBL/GenBank/DDBJ databases">
        <title>A Parts List for Fungal Cellulosomes Revealed by Comparative Genomics.</title>
        <authorList>
            <consortium name="DOE Joint Genome Institute"/>
            <person name="Haitjema C.H."/>
            <person name="Gilmore S.P."/>
            <person name="Henske J.K."/>
            <person name="Solomon K.V."/>
            <person name="De Groot R."/>
            <person name="Kuo A."/>
            <person name="Mondo S.J."/>
            <person name="Salamov A.A."/>
            <person name="Labutti K."/>
            <person name="Zhao Z."/>
            <person name="Chiniquy J."/>
            <person name="Barry K."/>
            <person name="Brewer H.M."/>
            <person name="Purvine S.O."/>
            <person name="Wright A.T."/>
            <person name="Boxma B."/>
            <person name="Van Alen T."/>
            <person name="Hackstein J.H."/>
            <person name="Baker S.E."/>
            <person name="Grigoriev I.V."/>
            <person name="O'Malley M.A."/>
        </authorList>
    </citation>
    <scope>NUCLEOTIDE SEQUENCE [LARGE SCALE GENOMIC DNA]</scope>
    <source>
        <strain evidence="2 3">S4</strain>
    </source>
</reference>
<feature type="transmembrane region" description="Helical" evidence="1">
    <location>
        <begin position="79"/>
        <end position="100"/>
    </location>
</feature>
<keyword evidence="3" id="KW-1185">Reference proteome</keyword>
<dbReference type="Proteomes" id="UP000193944">
    <property type="component" value="Unassembled WGS sequence"/>
</dbReference>
<reference evidence="2 3" key="2">
    <citation type="submission" date="2016-08" db="EMBL/GenBank/DDBJ databases">
        <title>Pervasive Adenine N6-methylation of Active Genes in Fungi.</title>
        <authorList>
            <consortium name="DOE Joint Genome Institute"/>
            <person name="Mondo S.J."/>
            <person name="Dannebaum R.O."/>
            <person name="Kuo R.C."/>
            <person name="Labutti K."/>
            <person name="Haridas S."/>
            <person name="Kuo A."/>
            <person name="Salamov A."/>
            <person name="Ahrendt S.R."/>
            <person name="Lipzen A."/>
            <person name="Sullivan W."/>
            <person name="Andreopoulos W.B."/>
            <person name="Clum A."/>
            <person name="Lindquist E."/>
            <person name="Daum C."/>
            <person name="Ramamoorthy G.K."/>
            <person name="Gryganskyi A."/>
            <person name="Culley D."/>
            <person name="Magnuson J.K."/>
            <person name="James T.Y."/>
            <person name="O'Malley M.A."/>
            <person name="Stajich J.E."/>
            <person name="Spatafora J.W."/>
            <person name="Visel A."/>
            <person name="Grigoriev I.V."/>
        </authorList>
    </citation>
    <scope>NUCLEOTIDE SEQUENCE [LARGE SCALE GENOMIC DNA]</scope>
    <source>
        <strain evidence="2 3">S4</strain>
    </source>
</reference>
<dbReference type="AlphaFoldDB" id="A0A1Y1WR11"/>